<proteinExistence type="predicted"/>
<evidence type="ECO:0000313" key="2">
    <source>
        <dbReference type="Proteomes" id="UP000001025"/>
    </source>
</evidence>
<dbReference type="HOGENOM" id="CLU_2993698_0_0_0"/>
<organism evidence="1 2">
    <name type="scientific">Rhodopirellula baltica (strain DSM 10527 / NCIMB 13988 / SH1)</name>
    <dbReference type="NCBI Taxonomy" id="243090"/>
    <lineage>
        <taxon>Bacteria</taxon>
        <taxon>Pseudomonadati</taxon>
        <taxon>Planctomycetota</taxon>
        <taxon>Planctomycetia</taxon>
        <taxon>Pirellulales</taxon>
        <taxon>Pirellulaceae</taxon>
        <taxon>Rhodopirellula</taxon>
    </lineage>
</organism>
<dbReference type="STRING" id="243090.RB5088"/>
<reference evidence="1 2" key="1">
    <citation type="journal article" date="2003" name="Proc. Natl. Acad. Sci. U.S.A.">
        <title>Complete genome sequence of the marine planctomycete Pirellula sp. strain 1.</title>
        <authorList>
            <person name="Gloeckner F.O."/>
            <person name="Kube M."/>
            <person name="Bauer M."/>
            <person name="Teeling H."/>
            <person name="Lombardot T."/>
            <person name="Ludwig W."/>
            <person name="Gade D."/>
            <person name="Beck A."/>
            <person name="Borzym K."/>
            <person name="Heitmann K."/>
            <person name="Rabus R."/>
            <person name="Schlesner H."/>
            <person name="Amann R."/>
            <person name="Reinhardt R."/>
        </authorList>
    </citation>
    <scope>NUCLEOTIDE SEQUENCE [LARGE SCALE GENOMIC DNA]</scope>
    <source>
        <strain evidence="2">DSM 10527 / NCIMB 13988 / SH1</strain>
    </source>
</reference>
<evidence type="ECO:0000313" key="1">
    <source>
        <dbReference type="EMBL" id="CAD78279.1"/>
    </source>
</evidence>
<dbReference type="InParanoid" id="Q7UGQ0"/>
<sequence>MNEKCGAAPCTTPEKTKDFVSDQREGVGLIFGQDFSAKCKLSWISCPKLPGVDSLSA</sequence>
<gene>
    <name evidence="1" type="ordered locus">RB5088</name>
</gene>
<name>Q7UGQ0_RHOBA</name>
<accession>Q7UGQ0</accession>
<dbReference type="Proteomes" id="UP000001025">
    <property type="component" value="Chromosome"/>
</dbReference>
<dbReference type="EnsemblBacteria" id="CAD78279">
    <property type="protein sequence ID" value="CAD78279"/>
    <property type="gene ID" value="RB5088"/>
</dbReference>
<dbReference type="KEGG" id="rba:RB5088"/>
<dbReference type="EMBL" id="BX294141">
    <property type="protein sequence ID" value="CAD78279.1"/>
    <property type="molecule type" value="Genomic_DNA"/>
</dbReference>
<protein>
    <submittedName>
        <fullName evidence="1">Uncharacterized protein</fullName>
    </submittedName>
</protein>
<keyword evidence="2" id="KW-1185">Reference proteome</keyword>
<dbReference type="AlphaFoldDB" id="Q7UGQ0"/>